<reference evidence="2" key="1">
    <citation type="submission" date="2023-03" db="EMBL/GenBank/DDBJ databases">
        <title>Multiphase analysis and comparison of six strains from genera Psychromarinibacter, Lutimaribacter, and Maritimibacter, including a novel species: Psychromarinibacter sediminicola sp. nov.</title>
        <authorList>
            <person name="Wang Y.-H."/>
            <person name="Ye M.-Q."/>
            <person name="Du Z.-J."/>
        </authorList>
    </citation>
    <scope>NUCLEOTIDE SEQUENCE</scope>
    <source>
        <strain evidence="2">C21-152</strain>
    </source>
</reference>
<dbReference type="PANTHER" id="PTHR35563:SF2">
    <property type="entry name" value="BARREL METAL-DEPENDENT HYDROLASE, PUTATIVE (AFU_ORTHOLOGUE AFUA_1G16240)-RELATED"/>
    <property type="match status" value="1"/>
</dbReference>
<dbReference type="EMBL" id="JARGYC010000013">
    <property type="protein sequence ID" value="MDF0600453.1"/>
    <property type="molecule type" value="Genomic_DNA"/>
</dbReference>
<dbReference type="InterPro" id="IPR032466">
    <property type="entry name" value="Metal_Hydrolase"/>
</dbReference>
<comment type="caution">
    <text evidence="2">The sequence shown here is derived from an EMBL/GenBank/DDBJ whole genome shotgun (WGS) entry which is preliminary data.</text>
</comment>
<dbReference type="InterPro" id="IPR006680">
    <property type="entry name" value="Amidohydro-rel"/>
</dbReference>
<keyword evidence="3" id="KW-1185">Reference proteome</keyword>
<dbReference type="Gene3D" id="3.20.20.140">
    <property type="entry name" value="Metal-dependent hydrolases"/>
    <property type="match status" value="1"/>
</dbReference>
<name>A0AAE3NM83_9RHOB</name>
<dbReference type="SUPFAM" id="SSF51556">
    <property type="entry name" value="Metallo-dependent hydrolases"/>
    <property type="match status" value="1"/>
</dbReference>
<organism evidence="2 3">
    <name type="scientific">Psychromarinibacter sediminicola</name>
    <dbReference type="NCBI Taxonomy" id="3033385"/>
    <lineage>
        <taxon>Bacteria</taxon>
        <taxon>Pseudomonadati</taxon>
        <taxon>Pseudomonadota</taxon>
        <taxon>Alphaproteobacteria</taxon>
        <taxon>Rhodobacterales</taxon>
        <taxon>Paracoccaceae</taxon>
        <taxon>Psychromarinibacter</taxon>
    </lineage>
</organism>
<dbReference type="RefSeq" id="WP_275566597.1">
    <property type="nucleotide sequence ID" value="NZ_JARGYC010000013.1"/>
</dbReference>
<gene>
    <name evidence="2" type="ORF">P1J78_06905</name>
</gene>
<protein>
    <submittedName>
        <fullName evidence="2">Amidohydrolase family protein</fullName>
    </submittedName>
</protein>
<evidence type="ECO:0000313" key="2">
    <source>
        <dbReference type="EMBL" id="MDF0600453.1"/>
    </source>
</evidence>
<accession>A0AAE3NM83</accession>
<sequence>MRDDEAPIIDSHLHLWRRDDPLTDRAWHAPPADASVGACLAELDRHGVIFAVVAAASIHGEYADYVRAALQAHRRLRATAVLAPTTDIYRMERMAAEGFVGVRLMRAFDAAPAPMGGDERMFLRRVAELGWHVHLIDRHDRIADGIAAVEAAGAPLVIDHMGVGDLAMPGGVDNDGFRAILAAVERGNTWVKISGAFRIDAHDAARAYAEEILRVAGTERVLWGSDWPFAAFEGSVDYARALADYRALVPDAAVRRRIDETALRFYFG</sequence>
<dbReference type="Pfam" id="PF04909">
    <property type="entry name" value="Amidohydro_2"/>
    <property type="match status" value="1"/>
</dbReference>
<dbReference type="AlphaFoldDB" id="A0AAE3NM83"/>
<feature type="domain" description="Amidohydrolase-related" evidence="1">
    <location>
        <begin position="9"/>
        <end position="266"/>
    </location>
</feature>
<dbReference type="Proteomes" id="UP001220964">
    <property type="component" value="Unassembled WGS sequence"/>
</dbReference>
<proteinExistence type="predicted"/>
<evidence type="ECO:0000259" key="1">
    <source>
        <dbReference type="Pfam" id="PF04909"/>
    </source>
</evidence>
<evidence type="ECO:0000313" key="3">
    <source>
        <dbReference type="Proteomes" id="UP001220964"/>
    </source>
</evidence>
<dbReference type="InterPro" id="IPR052358">
    <property type="entry name" value="Aro_Compnd_Degr_Hydrolases"/>
</dbReference>
<dbReference type="GO" id="GO:0016787">
    <property type="term" value="F:hydrolase activity"/>
    <property type="evidence" value="ECO:0007669"/>
    <property type="project" value="InterPro"/>
</dbReference>
<dbReference type="PANTHER" id="PTHR35563">
    <property type="entry name" value="BARREL METAL-DEPENDENT HYDROLASE, PUTATIVE (AFU_ORTHOLOGUE AFUA_1G16240)-RELATED"/>
    <property type="match status" value="1"/>
</dbReference>